<dbReference type="Proteomes" id="UP000477911">
    <property type="component" value="Unassembled WGS sequence"/>
</dbReference>
<dbReference type="Pfam" id="PF13499">
    <property type="entry name" value="EF-hand_7"/>
    <property type="match status" value="1"/>
</dbReference>
<dbReference type="CDD" id="cd00051">
    <property type="entry name" value="EFh"/>
    <property type="match status" value="1"/>
</dbReference>
<reference evidence="3 4" key="1">
    <citation type="submission" date="2019-12" db="EMBL/GenBank/DDBJ databases">
        <authorList>
            <person name="Li M."/>
        </authorList>
    </citation>
    <scope>NUCLEOTIDE SEQUENCE [LARGE SCALE GENOMIC DNA]</scope>
    <source>
        <strain evidence="3 4">GBMRC 2024</strain>
    </source>
</reference>
<dbReference type="PROSITE" id="PS50222">
    <property type="entry name" value="EF_HAND_2"/>
    <property type="match status" value="1"/>
</dbReference>
<organism evidence="3 4">
    <name type="scientific">Pseudooceanicola albus</name>
    <dbReference type="NCBI Taxonomy" id="2692189"/>
    <lineage>
        <taxon>Bacteria</taxon>
        <taxon>Pseudomonadati</taxon>
        <taxon>Pseudomonadota</taxon>
        <taxon>Alphaproteobacteria</taxon>
        <taxon>Rhodobacterales</taxon>
        <taxon>Paracoccaceae</taxon>
        <taxon>Pseudooceanicola</taxon>
    </lineage>
</organism>
<dbReference type="InterPro" id="IPR011992">
    <property type="entry name" value="EF-hand-dom_pair"/>
</dbReference>
<dbReference type="PROSITE" id="PS00018">
    <property type="entry name" value="EF_HAND_1"/>
    <property type="match status" value="2"/>
</dbReference>
<keyword evidence="4" id="KW-1185">Reference proteome</keyword>
<feature type="domain" description="EF-hand" evidence="2">
    <location>
        <begin position="44"/>
        <end position="79"/>
    </location>
</feature>
<comment type="caution">
    <text evidence="3">The sequence shown here is derived from an EMBL/GenBank/DDBJ whole genome shotgun (WGS) entry which is preliminary data.</text>
</comment>
<dbReference type="SUPFAM" id="SSF47473">
    <property type="entry name" value="EF-hand"/>
    <property type="match status" value="1"/>
</dbReference>
<accession>A0A6L7G0P7</accession>
<dbReference type="EMBL" id="WUMU01000003">
    <property type="protein sequence ID" value="MXN17090.1"/>
    <property type="molecule type" value="Genomic_DNA"/>
</dbReference>
<feature type="signal peptide" evidence="1">
    <location>
        <begin position="1"/>
        <end position="24"/>
    </location>
</feature>
<dbReference type="InterPro" id="IPR002048">
    <property type="entry name" value="EF_hand_dom"/>
</dbReference>
<protein>
    <recommendedName>
        <fullName evidence="2">EF-hand domain-containing protein</fullName>
    </recommendedName>
</protein>
<sequence>MIRTRHLLFPLAALALLSGASAQAQGRGFAKTDTNGDGELSTSEISARKAEIFARLDRNGDGFIDRSELEALNRRAAKIMSNAGPMGALMAEAVDTNQDGRISQAEFTAPGAWFAEADTDNSGGLSPAEAEAFRAAHNK</sequence>
<evidence type="ECO:0000259" key="2">
    <source>
        <dbReference type="PROSITE" id="PS50222"/>
    </source>
</evidence>
<evidence type="ECO:0000256" key="1">
    <source>
        <dbReference type="SAM" id="SignalP"/>
    </source>
</evidence>
<dbReference type="GO" id="GO:0005509">
    <property type="term" value="F:calcium ion binding"/>
    <property type="evidence" value="ECO:0007669"/>
    <property type="project" value="InterPro"/>
</dbReference>
<dbReference type="RefSeq" id="WP_160892045.1">
    <property type="nucleotide sequence ID" value="NZ_WUMU01000003.1"/>
</dbReference>
<keyword evidence="1" id="KW-0732">Signal</keyword>
<evidence type="ECO:0000313" key="3">
    <source>
        <dbReference type="EMBL" id="MXN17090.1"/>
    </source>
</evidence>
<proteinExistence type="predicted"/>
<evidence type="ECO:0000313" key="4">
    <source>
        <dbReference type="Proteomes" id="UP000477911"/>
    </source>
</evidence>
<gene>
    <name evidence="3" type="ORF">GR170_04530</name>
</gene>
<dbReference type="AlphaFoldDB" id="A0A6L7G0P7"/>
<dbReference type="Gene3D" id="1.10.238.10">
    <property type="entry name" value="EF-hand"/>
    <property type="match status" value="2"/>
</dbReference>
<name>A0A6L7G0P7_9RHOB</name>
<dbReference type="InterPro" id="IPR018247">
    <property type="entry name" value="EF_Hand_1_Ca_BS"/>
</dbReference>
<dbReference type="Pfam" id="PF13202">
    <property type="entry name" value="EF-hand_5"/>
    <property type="match status" value="2"/>
</dbReference>
<feature type="chain" id="PRO_5026963895" description="EF-hand domain-containing protein" evidence="1">
    <location>
        <begin position="25"/>
        <end position="139"/>
    </location>
</feature>